<evidence type="ECO:0000313" key="2">
    <source>
        <dbReference type="EMBL" id="CAG9335928.1"/>
    </source>
</evidence>
<feature type="transmembrane region" description="Helical" evidence="1">
    <location>
        <begin position="113"/>
        <end position="138"/>
    </location>
</feature>
<keyword evidence="1" id="KW-0812">Transmembrane</keyword>
<keyword evidence="1" id="KW-1133">Transmembrane helix</keyword>
<keyword evidence="3" id="KW-1185">Reference proteome</keyword>
<accession>A0AAU9KDX5</accession>
<feature type="transmembrane region" description="Helical" evidence="1">
    <location>
        <begin position="31"/>
        <end position="56"/>
    </location>
</feature>
<feature type="transmembrane region" description="Helical" evidence="1">
    <location>
        <begin position="320"/>
        <end position="344"/>
    </location>
</feature>
<protein>
    <submittedName>
        <fullName evidence="2">Uncharacterized protein</fullName>
    </submittedName>
</protein>
<dbReference type="EMBL" id="CAJZBQ010000063">
    <property type="protein sequence ID" value="CAG9335928.1"/>
    <property type="molecule type" value="Genomic_DNA"/>
</dbReference>
<name>A0AAU9KDX5_9CILI</name>
<reference evidence="2" key="1">
    <citation type="submission" date="2021-09" db="EMBL/GenBank/DDBJ databases">
        <authorList>
            <consortium name="AG Swart"/>
            <person name="Singh M."/>
            <person name="Singh A."/>
            <person name="Seah K."/>
            <person name="Emmerich C."/>
        </authorList>
    </citation>
    <scope>NUCLEOTIDE SEQUENCE</scope>
    <source>
        <strain evidence="2">ATCC30299</strain>
    </source>
</reference>
<organism evidence="2 3">
    <name type="scientific">Blepharisma stoltei</name>
    <dbReference type="NCBI Taxonomy" id="1481888"/>
    <lineage>
        <taxon>Eukaryota</taxon>
        <taxon>Sar</taxon>
        <taxon>Alveolata</taxon>
        <taxon>Ciliophora</taxon>
        <taxon>Postciliodesmatophora</taxon>
        <taxon>Heterotrichea</taxon>
        <taxon>Heterotrichida</taxon>
        <taxon>Blepharismidae</taxon>
        <taxon>Blepharisma</taxon>
    </lineage>
</organism>
<evidence type="ECO:0000313" key="3">
    <source>
        <dbReference type="Proteomes" id="UP001162131"/>
    </source>
</evidence>
<dbReference type="Proteomes" id="UP001162131">
    <property type="component" value="Unassembled WGS sequence"/>
</dbReference>
<keyword evidence="1" id="KW-0472">Membrane</keyword>
<sequence length="363" mass="42333">MKLKRSILVYEYKVLNKSLRFTIEEMQNNTISVLAFLMNFKLLVFIPAVLIIALSIKNIIDLEKYNKKNWRSLSSLSIERKIIIREKLIDRLNQYHGIEVEETIQKNNKKKKIYLFVWKSFIFKILLLELASILYYFISINVFQNQISDALISQTDYRFSSGLRRSLTKTTYFWAREQFLDKRNASFITNILNERSAFPSISCKLKDLIKDYNYCQNLINNGALKKYYNDDIISLMIGNPCAQLNSTIAKCQSSYISMGIVPSIELYINEIKRVEKYSLNDWKDIIKLEQYSKLITSSVSSMVNIFMNAADAYVADTLDYLVITSLIYFLLVCIIAMLITLTAVNKIKDDLIGKIEVLKYFEC</sequence>
<gene>
    <name evidence="2" type="ORF">BSTOLATCC_MIC65245</name>
</gene>
<evidence type="ECO:0000256" key="1">
    <source>
        <dbReference type="SAM" id="Phobius"/>
    </source>
</evidence>
<comment type="caution">
    <text evidence="2">The sequence shown here is derived from an EMBL/GenBank/DDBJ whole genome shotgun (WGS) entry which is preliminary data.</text>
</comment>
<proteinExistence type="predicted"/>
<dbReference type="AlphaFoldDB" id="A0AAU9KDX5"/>